<feature type="chain" id="PRO_5046042999" evidence="1">
    <location>
        <begin position="23"/>
        <end position="269"/>
    </location>
</feature>
<sequence length="269" mass="29711">MSYCSGAVLSLALLGLAGGAFAAEGVKGANNQISLSVGKEKISYTETADGNWFNSENGRINQARIVYTLQGDFAGVREVYFQGVFGYGKGRTNYDGALMYADGSTTPYQARTRVTNSDVGIRLGKAFGLGSRVQLTPFAAYDYHQWERDLAGEDDAGYKEVYDHHALSVGLLGQLALTDRLVASAWASRGKMIRARMEYEHDTTFRLKSKPVTSWGIGLDYRVNEQFRVNAGYQENRFSYGQSPVESGMYEPDSETRLKSWYMGAGYAF</sequence>
<evidence type="ECO:0000313" key="3">
    <source>
        <dbReference type="Proteomes" id="UP001548590"/>
    </source>
</evidence>
<keyword evidence="1" id="KW-0732">Signal</keyword>
<evidence type="ECO:0000313" key="2">
    <source>
        <dbReference type="EMBL" id="MET1489279.1"/>
    </source>
</evidence>
<reference evidence="2 3" key="1">
    <citation type="submission" date="2024-07" db="EMBL/GenBank/DDBJ databases">
        <title>Uliginosibacterium paludis KCTC:42655.</title>
        <authorList>
            <person name="Kim M.K."/>
        </authorList>
    </citation>
    <scope>NUCLEOTIDE SEQUENCE [LARGE SCALE GENOMIC DNA]</scope>
    <source>
        <strain evidence="2 3">KCTC 42655</strain>
    </source>
</reference>
<name>A0ABV2CMZ7_9RHOO</name>
<feature type="signal peptide" evidence="1">
    <location>
        <begin position="1"/>
        <end position="22"/>
    </location>
</feature>
<dbReference type="RefSeq" id="WP_345924521.1">
    <property type="nucleotide sequence ID" value="NZ_JBDIVF010000001.1"/>
</dbReference>
<organism evidence="2 3">
    <name type="scientific">Uliginosibacterium paludis</name>
    <dbReference type="NCBI Taxonomy" id="1615952"/>
    <lineage>
        <taxon>Bacteria</taxon>
        <taxon>Pseudomonadati</taxon>
        <taxon>Pseudomonadota</taxon>
        <taxon>Betaproteobacteria</taxon>
        <taxon>Rhodocyclales</taxon>
        <taxon>Zoogloeaceae</taxon>
        <taxon>Uliginosibacterium</taxon>
    </lineage>
</organism>
<dbReference type="SUPFAM" id="SSF103515">
    <property type="entry name" value="Autotransporter"/>
    <property type="match status" value="1"/>
</dbReference>
<dbReference type="Proteomes" id="UP001548590">
    <property type="component" value="Unassembled WGS sequence"/>
</dbReference>
<comment type="caution">
    <text evidence="2">The sequence shown here is derived from an EMBL/GenBank/DDBJ whole genome shotgun (WGS) entry which is preliminary data.</text>
</comment>
<keyword evidence="3" id="KW-1185">Reference proteome</keyword>
<proteinExistence type="predicted"/>
<dbReference type="Gene3D" id="2.40.128.130">
    <property type="entry name" value="Autotransporter beta-domain"/>
    <property type="match status" value="1"/>
</dbReference>
<gene>
    <name evidence="2" type="ORF">ABVT11_05540</name>
</gene>
<dbReference type="InterPro" id="IPR036709">
    <property type="entry name" value="Autotransporte_beta_dom_sf"/>
</dbReference>
<protein>
    <submittedName>
        <fullName evidence="2">Uncharacterized protein</fullName>
    </submittedName>
</protein>
<accession>A0ABV2CMZ7</accession>
<dbReference type="EMBL" id="JBEWLZ010000002">
    <property type="protein sequence ID" value="MET1489279.1"/>
    <property type="molecule type" value="Genomic_DNA"/>
</dbReference>
<evidence type="ECO:0000256" key="1">
    <source>
        <dbReference type="SAM" id="SignalP"/>
    </source>
</evidence>